<keyword evidence="1" id="KW-0430">Lectin</keyword>
<reference evidence="1 2" key="1">
    <citation type="submission" date="2019-06" db="EMBL/GenBank/DDBJ databases">
        <title>Genomic Encyclopedia of Type Strains, Phase IV (KMG-V): Genome sequencing to study the core and pangenomes of soil and plant-associated prokaryotes.</title>
        <authorList>
            <person name="Whitman W."/>
        </authorList>
    </citation>
    <scope>NUCLEOTIDE SEQUENCE [LARGE SCALE GENOMIC DNA]</scope>
    <source>
        <strain evidence="1 2">BR 11880</strain>
    </source>
</reference>
<dbReference type="Gene3D" id="2.60.120.200">
    <property type="match status" value="1"/>
</dbReference>
<dbReference type="AlphaFoldDB" id="A0A560FGF1"/>
<dbReference type="SUPFAM" id="SSF49785">
    <property type="entry name" value="Galactose-binding domain-like"/>
    <property type="match status" value="1"/>
</dbReference>
<accession>A0A560FGF1</accession>
<proteinExistence type="predicted"/>
<sequence length="980" mass="99069">MTDLATQVAGLTTSVNALTSAVNVAKATLDASVSAAGTSATTAQAAVTTAASSATAAQTAQAAAAAVSGLSNLNGFLGQIQASAPVAVFWYDTTRDSDGGAWRKRCAAKSWATMALGTSTRGSRADFPAQALFVVDSNNIVTLYDCDQSTPAMWAKIGGPGKAVDLSGGVAAIWAFNGVMWVGGANGLFTVPFVGSEMITRSTAGGTAPRAYGVANANAASMTEVNVPGAAALVGNTVTAVAAVTLSGAPIDRATGLPKPTVAVATTSGISVIHASGQVVSLTGVAASSLSLDGAAGLLRFAEAGNQGVNVGPIPYVTTTASAWRAIRYSTASIPTIGIAWSKPLAPLPGGFALGAPDGTAPLTLVSEDPVNPAAGMVAFITAPANTANGGGAFNTGMIVGDCRLALSSTSTASMAASGELVSNGTFTSTTGWIAANGATLTASGGTLTITSTGTDWGGAYQTLTGLAAGKTYLVQVAIGAGTYAGAVRIGVGTAPGDDSYGYMDSIAARPVSVLAQVTATSAGTAYIQVGGATGFLSGQTVLVSQVSLQLAEPDRSAKAVGMRVAGTLTKALVATTTDLSAWSGFSTSNYLYQPYNSGLDFGAGDFSVALWVKCTSAANVQLLFGRRGATGAWWQGYLLNSTGQVRLGINDGTSFANTTSSRGVADGVWHQLVFVMRARTAEIWIDGVRDVAFSYSTFGSLSSTSAPFTVGALYDGSQIADSSAITLLRISATAATPEQIARMYADERPLFQPGAKCVLGGTSAAVQGLAHDPDTGALYAAKGDGTSVFQGLVRIAHLTGLATTSNSDNHTAVSARQGGYVIATANQAVASQPAITFRDRILADRVPVAPIDPNRVAFPAVATTDATPTVVARLPLAEGDELQLFVDVEATEYGATPTERMGYQRRARVYRLPNGNVTVATVQTLGTDYESATTTCDVTVVADTTSQTVCVQATGVAAKRLAWSALVHVNRSGATRYAA</sequence>
<evidence type="ECO:0000313" key="1">
    <source>
        <dbReference type="EMBL" id="TWB20686.1"/>
    </source>
</evidence>
<dbReference type="Pfam" id="PF13385">
    <property type="entry name" value="Laminin_G_3"/>
    <property type="match status" value="1"/>
</dbReference>
<dbReference type="OrthoDB" id="7877307at2"/>
<gene>
    <name evidence="1" type="ORF">FBZ89_10685</name>
</gene>
<evidence type="ECO:0000313" key="2">
    <source>
        <dbReference type="Proteomes" id="UP000319859"/>
    </source>
</evidence>
<dbReference type="Proteomes" id="UP000319859">
    <property type="component" value="Unassembled WGS sequence"/>
</dbReference>
<dbReference type="InterPro" id="IPR008979">
    <property type="entry name" value="Galactose-bd-like_sf"/>
</dbReference>
<dbReference type="RefSeq" id="WP_145750206.1">
    <property type="nucleotide sequence ID" value="NZ_VITN01000006.1"/>
</dbReference>
<dbReference type="Gene3D" id="2.60.120.260">
    <property type="entry name" value="Galactose-binding domain-like"/>
    <property type="match status" value="1"/>
</dbReference>
<dbReference type="SUPFAM" id="SSF49899">
    <property type="entry name" value="Concanavalin A-like lectins/glucanases"/>
    <property type="match status" value="1"/>
</dbReference>
<dbReference type="InterPro" id="IPR013320">
    <property type="entry name" value="ConA-like_dom_sf"/>
</dbReference>
<comment type="caution">
    <text evidence="1">The sequence shown here is derived from an EMBL/GenBank/DDBJ whole genome shotgun (WGS) entry which is preliminary data.</text>
</comment>
<name>A0A560FGF1_9PROT</name>
<dbReference type="EMBL" id="VITN01000006">
    <property type="protein sequence ID" value="TWB20686.1"/>
    <property type="molecule type" value="Genomic_DNA"/>
</dbReference>
<dbReference type="GO" id="GO:0030246">
    <property type="term" value="F:carbohydrate binding"/>
    <property type="evidence" value="ECO:0007669"/>
    <property type="project" value="UniProtKB-KW"/>
</dbReference>
<organism evidence="1 2">
    <name type="scientific">Nitrospirillum amazonense</name>
    <dbReference type="NCBI Taxonomy" id="28077"/>
    <lineage>
        <taxon>Bacteria</taxon>
        <taxon>Pseudomonadati</taxon>
        <taxon>Pseudomonadota</taxon>
        <taxon>Alphaproteobacteria</taxon>
        <taxon>Rhodospirillales</taxon>
        <taxon>Azospirillaceae</taxon>
        <taxon>Nitrospirillum</taxon>
    </lineage>
</organism>
<protein>
    <submittedName>
        <fullName evidence="1">Concanavalin A-like lectin/glucanase superfamily protein</fullName>
    </submittedName>
</protein>